<evidence type="ECO:0000313" key="3">
    <source>
        <dbReference type="EMBL" id="MCJ8502988.1"/>
    </source>
</evidence>
<name>A0AA41RDT9_9BACT</name>
<reference evidence="3" key="1">
    <citation type="submission" date="2022-04" db="EMBL/GenBank/DDBJ databases">
        <title>Desulfatitalea alkaliphila sp. nov., a novel anaerobic sulfate-reducing bacterium isolated from terrestrial mud volcano, Taman Peninsula, Russia.</title>
        <authorList>
            <person name="Khomyakova M.A."/>
            <person name="Merkel A.Y."/>
            <person name="Slobodkin A.I."/>
        </authorList>
    </citation>
    <scope>NUCLEOTIDE SEQUENCE</scope>
    <source>
        <strain evidence="3">M08but</strain>
    </source>
</reference>
<evidence type="ECO:0000256" key="1">
    <source>
        <dbReference type="SAM" id="SignalP"/>
    </source>
</evidence>
<feature type="domain" description="Ice-binding protein C-terminal" evidence="2">
    <location>
        <begin position="213"/>
        <end position="236"/>
    </location>
</feature>
<feature type="signal peptide" evidence="1">
    <location>
        <begin position="1"/>
        <end position="23"/>
    </location>
</feature>
<evidence type="ECO:0000259" key="2">
    <source>
        <dbReference type="Pfam" id="PF07589"/>
    </source>
</evidence>
<dbReference type="Pfam" id="PF07589">
    <property type="entry name" value="PEP-CTERM"/>
    <property type="match status" value="1"/>
</dbReference>
<dbReference type="AlphaFoldDB" id="A0AA41RDT9"/>
<comment type="caution">
    <text evidence="3">The sequence shown here is derived from an EMBL/GenBank/DDBJ whole genome shotgun (WGS) entry which is preliminary data.</text>
</comment>
<organism evidence="3 4">
    <name type="scientific">Desulfatitalea alkaliphila</name>
    <dbReference type="NCBI Taxonomy" id="2929485"/>
    <lineage>
        <taxon>Bacteria</taxon>
        <taxon>Pseudomonadati</taxon>
        <taxon>Thermodesulfobacteriota</taxon>
        <taxon>Desulfobacteria</taxon>
        <taxon>Desulfobacterales</taxon>
        <taxon>Desulfosarcinaceae</taxon>
        <taxon>Desulfatitalea</taxon>
    </lineage>
</organism>
<dbReference type="EMBL" id="JALJRB010000039">
    <property type="protein sequence ID" value="MCJ8502988.1"/>
    <property type="molecule type" value="Genomic_DNA"/>
</dbReference>
<feature type="chain" id="PRO_5041243832" evidence="1">
    <location>
        <begin position="24"/>
        <end position="239"/>
    </location>
</feature>
<dbReference type="RefSeq" id="WP_246914633.1">
    <property type="nucleotide sequence ID" value="NZ_JALJRB010000039.1"/>
</dbReference>
<proteinExistence type="predicted"/>
<evidence type="ECO:0000313" key="4">
    <source>
        <dbReference type="Proteomes" id="UP001165427"/>
    </source>
</evidence>
<accession>A0AA41RDT9</accession>
<dbReference type="NCBIfam" id="TIGR02595">
    <property type="entry name" value="PEP_CTERM"/>
    <property type="match status" value="1"/>
</dbReference>
<protein>
    <submittedName>
        <fullName evidence="3">PEP-CTERM sorting domain-containing protein</fullName>
    </submittedName>
</protein>
<keyword evidence="4" id="KW-1185">Reference proteome</keyword>
<dbReference type="InterPro" id="IPR013424">
    <property type="entry name" value="Ice-binding_C"/>
</dbReference>
<keyword evidence="1" id="KW-0732">Signal</keyword>
<dbReference type="Proteomes" id="UP001165427">
    <property type="component" value="Unassembled WGS sequence"/>
</dbReference>
<gene>
    <name evidence="3" type="ORF">MRX98_20600</name>
</gene>
<sequence>MKKKFPFVLIVGILLFASSSYGAVIEFGDDTIRWQGWGTNYTNQDTVGTPDIVGGSAVVDNGILQSITFNYINLAYYANYTPALYAGDLFIDINSNNYWDYVVTTEQQVYSFSETEFALGAYSSISGNYILSHGSTTGNFIIRRNHPIAFNTQSGLGKLSDDQATVSDFDSSTLNTQNSFIFQDLNLWVGSDFTIGWTVSCANDVIYERLSAPVPEPAMLLLLGSGLAGLVVVRRKKTA</sequence>